<evidence type="ECO:0000313" key="1">
    <source>
        <dbReference type="EMBL" id="MBP1465068.1"/>
    </source>
</evidence>
<keyword evidence="2" id="KW-1185">Reference proteome</keyword>
<reference evidence="1 2" key="1">
    <citation type="submission" date="2021-03" db="EMBL/GenBank/DDBJ databases">
        <authorList>
            <person name="Grouzdev D.S."/>
        </authorList>
    </citation>
    <scope>NUCLEOTIDE SEQUENCE [LARGE SCALE GENOMIC DNA]</scope>
    <source>
        <strain evidence="1 2">M50-1</strain>
    </source>
</reference>
<dbReference type="RefSeq" id="WP_135477124.1">
    <property type="nucleotide sequence ID" value="NZ_SIJK02000006.1"/>
</dbReference>
<gene>
    <name evidence="1" type="ORF">EYB53_005045</name>
</gene>
<accession>A0ABS4D6K3</accession>
<name>A0ABS4D6K3_9CHLR</name>
<protein>
    <submittedName>
        <fullName evidence="1">Uncharacterized protein</fullName>
    </submittedName>
</protein>
<sequence>MIIQLRPSPHVPHHAHRRRCYFAPESLHLYRRVLIRRIGMTPGPRPASILDTVARALLNARVAA</sequence>
<dbReference type="Proteomes" id="UP001193081">
    <property type="component" value="Unassembled WGS sequence"/>
</dbReference>
<proteinExistence type="predicted"/>
<dbReference type="EMBL" id="SIJK02000006">
    <property type="protein sequence ID" value="MBP1465068.1"/>
    <property type="molecule type" value="Genomic_DNA"/>
</dbReference>
<evidence type="ECO:0000313" key="2">
    <source>
        <dbReference type="Proteomes" id="UP001193081"/>
    </source>
</evidence>
<organism evidence="1 2">
    <name type="scientific">Candidatus Chloroploca mongolica</name>
    <dbReference type="NCBI Taxonomy" id="2528176"/>
    <lineage>
        <taxon>Bacteria</taxon>
        <taxon>Bacillati</taxon>
        <taxon>Chloroflexota</taxon>
        <taxon>Chloroflexia</taxon>
        <taxon>Chloroflexales</taxon>
        <taxon>Chloroflexineae</taxon>
        <taxon>Oscillochloridaceae</taxon>
        <taxon>Candidatus Chloroploca</taxon>
    </lineage>
</organism>
<comment type="caution">
    <text evidence="1">The sequence shown here is derived from an EMBL/GenBank/DDBJ whole genome shotgun (WGS) entry which is preliminary data.</text>
</comment>